<protein>
    <submittedName>
        <fullName evidence="2">Transposase</fullName>
    </submittedName>
</protein>
<organism evidence="1 2">
    <name type="scientific">Loa loa</name>
    <name type="common">Eye worm</name>
    <name type="synonym">Filaria loa</name>
    <dbReference type="NCBI Taxonomy" id="7209"/>
    <lineage>
        <taxon>Eukaryota</taxon>
        <taxon>Metazoa</taxon>
        <taxon>Ecdysozoa</taxon>
        <taxon>Nematoda</taxon>
        <taxon>Chromadorea</taxon>
        <taxon>Rhabditida</taxon>
        <taxon>Spirurina</taxon>
        <taxon>Spiruromorpha</taxon>
        <taxon>Filarioidea</taxon>
        <taxon>Onchocercidae</taxon>
        <taxon>Loa</taxon>
    </lineage>
</organism>
<keyword evidence="1" id="KW-1185">Reference proteome</keyword>
<evidence type="ECO:0000313" key="1">
    <source>
        <dbReference type="Proteomes" id="UP000095285"/>
    </source>
</evidence>
<proteinExistence type="predicted"/>
<accession>A0A1I7W2Y8</accession>
<dbReference type="Proteomes" id="UP000095285">
    <property type="component" value="Unassembled WGS sequence"/>
</dbReference>
<dbReference type="WBParaSite" id="EN70_9108">
    <property type="protein sequence ID" value="EN70_9108"/>
    <property type="gene ID" value="EN70_9108"/>
</dbReference>
<sequence>LWEPDEKWPENKIMEGNITSVYMAMGLMEEAVQSDQVTALIDETGFSSLSKLIRMMLYVLRFLAKVSKEKISL</sequence>
<evidence type="ECO:0000313" key="2">
    <source>
        <dbReference type="WBParaSite" id="EN70_9108"/>
    </source>
</evidence>
<reference evidence="1" key="1">
    <citation type="submission" date="2012-04" db="EMBL/GenBank/DDBJ databases">
        <title>The Genome Sequence of Loa loa.</title>
        <authorList>
            <consortium name="The Broad Institute Genome Sequencing Platform"/>
            <consortium name="Broad Institute Genome Sequencing Center for Infectious Disease"/>
            <person name="Nutman T.B."/>
            <person name="Fink D.L."/>
            <person name="Russ C."/>
            <person name="Young S."/>
            <person name="Zeng Q."/>
            <person name="Gargeya S."/>
            <person name="Alvarado L."/>
            <person name="Berlin A."/>
            <person name="Chapman S.B."/>
            <person name="Chen Z."/>
            <person name="Freedman E."/>
            <person name="Gellesch M."/>
            <person name="Goldberg J."/>
            <person name="Griggs A."/>
            <person name="Gujja S."/>
            <person name="Heilman E.R."/>
            <person name="Heiman D."/>
            <person name="Howarth C."/>
            <person name="Mehta T."/>
            <person name="Neiman D."/>
            <person name="Pearson M."/>
            <person name="Roberts A."/>
            <person name="Saif S."/>
            <person name="Shea T."/>
            <person name="Shenoy N."/>
            <person name="Sisk P."/>
            <person name="Stolte C."/>
            <person name="Sykes S."/>
            <person name="White J."/>
            <person name="Yandava C."/>
            <person name="Haas B."/>
            <person name="Henn M.R."/>
            <person name="Nusbaum C."/>
            <person name="Birren B."/>
        </authorList>
    </citation>
    <scope>NUCLEOTIDE SEQUENCE [LARGE SCALE GENOMIC DNA]</scope>
</reference>
<reference evidence="2" key="2">
    <citation type="submission" date="2016-11" db="UniProtKB">
        <authorList>
            <consortium name="WormBaseParasite"/>
        </authorList>
    </citation>
    <scope>IDENTIFICATION</scope>
</reference>
<dbReference type="AlphaFoldDB" id="A0A1I7W2Y8"/>
<name>A0A1I7W2Y8_LOALO</name>